<dbReference type="EMBL" id="JAMXQV010000001">
    <property type="protein sequence ID" value="MCR6481237.1"/>
    <property type="molecule type" value="Genomic_DNA"/>
</dbReference>
<organism evidence="1 2">
    <name type="scientific">Amycolatopsis iheyensis</name>
    <dbReference type="NCBI Taxonomy" id="2945988"/>
    <lineage>
        <taxon>Bacteria</taxon>
        <taxon>Bacillati</taxon>
        <taxon>Actinomycetota</taxon>
        <taxon>Actinomycetes</taxon>
        <taxon>Pseudonocardiales</taxon>
        <taxon>Pseudonocardiaceae</taxon>
        <taxon>Amycolatopsis</taxon>
    </lineage>
</organism>
<dbReference type="Proteomes" id="UP001144096">
    <property type="component" value="Unassembled WGS sequence"/>
</dbReference>
<proteinExistence type="predicted"/>
<reference evidence="1" key="1">
    <citation type="submission" date="2022-06" db="EMBL/GenBank/DDBJ databases">
        <title>Amycolatopsis iheyaensis sp. nov., a new species of the genus Amycolatopsis isolated from soil in Iheya island, Japan.</title>
        <authorList>
            <person name="Ngamcharungchit C."/>
            <person name="Kanto H."/>
            <person name="Take A."/>
            <person name="Intra B."/>
            <person name="Matsumoto A."/>
            <person name="Panbangred W."/>
            <person name="Inahashi Y."/>
        </authorList>
    </citation>
    <scope>NUCLEOTIDE SEQUENCE</scope>
    <source>
        <strain evidence="1">OK19-0408</strain>
    </source>
</reference>
<sequence>MNSEERLYNLAKEIDARVVAVARAEVASRSMPLVLDIGAGLGTVTVDGAGSLVSVDLVREAVAGQTGASLSGHVLHALKNAESAASTRRKVMLDDAARERGTR</sequence>
<evidence type="ECO:0008006" key="3">
    <source>
        <dbReference type="Google" id="ProtNLM"/>
    </source>
</evidence>
<evidence type="ECO:0000313" key="2">
    <source>
        <dbReference type="Proteomes" id="UP001144096"/>
    </source>
</evidence>
<gene>
    <name evidence="1" type="ORF">M8542_00235</name>
</gene>
<accession>A0A9X2SG03</accession>
<evidence type="ECO:0000313" key="1">
    <source>
        <dbReference type="EMBL" id="MCR6481237.1"/>
    </source>
</evidence>
<name>A0A9X2SG03_9PSEU</name>
<dbReference type="AlphaFoldDB" id="A0A9X2SG03"/>
<protein>
    <recommendedName>
        <fullName evidence="3">YbaB/EbfC DNA-binding family protein</fullName>
    </recommendedName>
</protein>
<comment type="caution">
    <text evidence="1">The sequence shown here is derived from an EMBL/GenBank/DDBJ whole genome shotgun (WGS) entry which is preliminary data.</text>
</comment>
<dbReference type="RefSeq" id="WP_257917896.1">
    <property type="nucleotide sequence ID" value="NZ_JAMXQV010000001.1"/>
</dbReference>
<keyword evidence="2" id="KW-1185">Reference proteome</keyword>